<feature type="domain" description="Mandelate racemase/muconate lactonizing enzyme C-terminal" evidence="8">
    <location>
        <begin position="141"/>
        <end position="239"/>
    </location>
</feature>
<evidence type="ECO:0000313" key="10">
    <source>
        <dbReference type="Proteomes" id="UP000598971"/>
    </source>
</evidence>
<keyword evidence="3 6" id="KW-0460">Magnesium</keyword>
<comment type="similarity">
    <text evidence="1 7">Belongs to the mandelate racemase/muconate lactonizing enzyme family.</text>
</comment>
<evidence type="ECO:0000256" key="1">
    <source>
        <dbReference type="ARBA" id="ARBA00008031"/>
    </source>
</evidence>
<feature type="active site" description="Proton acceptor; specific for (R)-substrate epimerization" evidence="5">
    <location>
        <position position="162"/>
    </location>
</feature>
<dbReference type="InterPro" id="IPR013342">
    <property type="entry name" value="Mandelate_racemase_C"/>
</dbReference>
<accession>A0A8J8FFI5</accession>
<dbReference type="RefSeq" id="WP_171607605.1">
    <property type="nucleotide sequence ID" value="NZ_WHPF01000006.1"/>
</dbReference>
<evidence type="ECO:0000256" key="4">
    <source>
        <dbReference type="ARBA" id="ARBA00023235"/>
    </source>
</evidence>
<dbReference type="CDD" id="cd03319">
    <property type="entry name" value="L-Ala-DL-Glu_epimerase"/>
    <property type="match status" value="1"/>
</dbReference>
<keyword evidence="10" id="KW-1185">Reference proteome</keyword>
<dbReference type="Pfam" id="PF02746">
    <property type="entry name" value="MR_MLE_N"/>
    <property type="match status" value="1"/>
</dbReference>
<gene>
    <name evidence="9" type="ORF">GD597_09390</name>
</gene>
<keyword evidence="4 7" id="KW-0413">Isomerase</keyword>
<evidence type="ECO:0000256" key="2">
    <source>
        <dbReference type="ARBA" id="ARBA00022723"/>
    </source>
</evidence>
<protein>
    <recommendedName>
        <fullName evidence="7">Dipeptide epimerase</fullName>
        <ecNumber evidence="7">5.1.1.-</ecNumber>
    </recommendedName>
</protein>
<feature type="binding site" evidence="6">
    <location>
        <position position="190"/>
    </location>
    <ligand>
        <name>Mg(2+)</name>
        <dbReference type="ChEBI" id="CHEBI:18420"/>
    </ligand>
</feature>
<organism evidence="9 10">
    <name type="scientific">Limnovirga soli</name>
    <dbReference type="NCBI Taxonomy" id="2656915"/>
    <lineage>
        <taxon>Bacteria</taxon>
        <taxon>Pseudomonadati</taxon>
        <taxon>Bacteroidota</taxon>
        <taxon>Chitinophagia</taxon>
        <taxon>Chitinophagales</taxon>
        <taxon>Chitinophagaceae</taxon>
        <taxon>Limnovirga</taxon>
    </lineage>
</organism>
<dbReference type="GO" id="GO:0016855">
    <property type="term" value="F:racemase and epimerase activity, acting on amino acids and derivatives"/>
    <property type="evidence" value="ECO:0007669"/>
    <property type="project" value="UniProtKB-UniRule"/>
</dbReference>
<evidence type="ECO:0000256" key="5">
    <source>
        <dbReference type="PIRSR" id="PIRSR634603-1"/>
    </source>
</evidence>
<dbReference type="GO" id="GO:0006518">
    <property type="term" value="P:peptide metabolic process"/>
    <property type="evidence" value="ECO:0007669"/>
    <property type="project" value="UniProtKB-ARBA"/>
</dbReference>
<dbReference type="SFLD" id="SFLDG00180">
    <property type="entry name" value="muconate_cycloisomerase"/>
    <property type="match status" value="1"/>
</dbReference>
<reference evidence="9" key="1">
    <citation type="submission" date="2019-10" db="EMBL/GenBank/DDBJ databases">
        <title>Draft genome sequence of Panacibacter sp. KCS-6.</title>
        <authorList>
            <person name="Yim K.J."/>
        </authorList>
    </citation>
    <scope>NUCLEOTIDE SEQUENCE</scope>
    <source>
        <strain evidence="9">KCS-6</strain>
    </source>
</reference>
<dbReference type="PANTHER" id="PTHR48073:SF2">
    <property type="entry name" value="O-SUCCINYLBENZOATE SYNTHASE"/>
    <property type="match status" value="1"/>
</dbReference>
<feature type="binding site" evidence="6">
    <location>
        <position position="241"/>
    </location>
    <ligand>
        <name>Mg(2+)</name>
        <dbReference type="ChEBI" id="CHEBI:18420"/>
    </ligand>
</feature>
<evidence type="ECO:0000313" key="9">
    <source>
        <dbReference type="EMBL" id="NNV55672.1"/>
    </source>
</evidence>
<dbReference type="EC" id="5.1.1.-" evidence="7"/>
<dbReference type="InterPro" id="IPR029017">
    <property type="entry name" value="Enolase-like_N"/>
</dbReference>
<feature type="active site" description="Proton acceptor; specific for (S)-substrate epimerization" evidence="5">
    <location>
        <position position="266"/>
    </location>
</feature>
<dbReference type="Gene3D" id="3.30.390.10">
    <property type="entry name" value="Enolase-like, N-terminal domain"/>
    <property type="match status" value="1"/>
</dbReference>
<sequence length="357" mass="38395">MKITAVQAYLLQLPLIKPYTIAYKTFTDTGIVFLEITLANGMVGYGAANPFEDVVGETPADTLQHLQSDYVQTLIGQNIEAYHQLIQNAASYFSQLPGTLAAIDIALHDAFAQYSNIPVVQLYGQLHKSIPTSVTIGIKETAEMLEEAKACVAAGFTILKLKTGISVEADIERVSKIAEALHGAVVLRVDANQGYTISQLQQFVKATSHLPIELIEQPMPVSNDHQLAMLPLAVRNKLVADESLINQASAIQLAQSPQPYGVYNIKLMKCGGILAAKAIAATAQQAGIHLFWGCNDESLVSITAALHAAFSSPNTRYLDLDGSFDIAETLFAGGFILKNGCMHINPTPGLGVVKNIF</sequence>
<dbReference type="Gene3D" id="3.20.20.120">
    <property type="entry name" value="Enolase-like C-terminal domain"/>
    <property type="match status" value="1"/>
</dbReference>
<comment type="cofactor">
    <cofactor evidence="6 7">
        <name>Mg(2+)</name>
        <dbReference type="ChEBI" id="CHEBI:18420"/>
    </cofactor>
    <text evidence="6 7">Binds 1 Mg(2+) ion per subunit.</text>
</comment>
<proteinExistence type="inferred from homology"/>
<dbReference type="SUPFAM" id="SSF51604">
    <property type="entry name" value="Enolase C-terminal domain-like"/>
    <property type="match status" value="1"/>
</dbReference>
<evidence type="ECO:0000256" key="3">
    <source>
        <dbReference type="ARBA" id="ARBA00022842"/>
    </source>
</evidence>
<dbReference type="Proteomes" id="UP000598971">
    <property type="component" value="Unassembled WGS sequence"/>
</dbReference>
<dbReference type="SUPFAM" id="SSF54826">
    <property type="entry name" value="Enolase N-terminal domain-like"/>
    <property type="match status" value="1"/>
</dbReference>
<dbReference type="InterPro" id="IPR013341">
    <property type="entry name" value="Mandelate_racemase_N_dom"/>
</dbReference>
<dbReference type="Pfam" id="PF13378">
    <property type="entry name" value="MR_MLE_C"/>
    <property type="match status" value="1"/>
</dbReference>
<dbReference type="InterPro" id="IPR034603">
    <property type="entry name" value="Dipeptide_epimerase"/>
</dbReference>
<dbReference type="EMBL" id="WHPF01000006">
    <property type="protein sequence ID" value="NNV55672.1"/>
    <property type="molecule type" value="Genomic_DNA"/>
</dbReference>
<evidence type="ECO:0000259" key="8">
    <source>
        <dbReference type="SMART" id="SM00922"/>
    </source>
</evidence>
<dbReference type="PANTHER" id="PTHR48073">
    <property type="entry name" value="O-SUCCINYLBENZOATE SYNTHASE-RELATED"/>
    <property type="match status" value="1"/>
</dbReference>
<dbReference type="SFLD" id="SFLDS00001">
    <property type="entry name" value="Enolase"/>
    <property type="match status" value="1"/>
</dbReference>
<name>A0A8J8FFI5_9BACT</name>
<dbReference type="InterPro" id="IPR036849">
    <property type="entry name" value="Enolase-like_C_sf"/>
</dbReference>
<dbReference type="SMART" id="SM00922">
    <property type="entry name" value="MR_MLE"/>
    <property type="match status" value="1"/>
</dbReference>
<evidence type="ECO:0000256" key="6">
    <source>
        <dbReference type="PIRSR" id="PIRSR634603-3"/>
    </source>
</evidence>
<keyword evidence="2 6" id="KW-0479">Metal-binding</keyword>
<dbReference type="GO" id="GO:0000287">
    <property type="term" value="F:magnesium ion binding"/>
    <property type="evidence" value="ECO:0007669"/>
    <property type="project" value="UniProtKB-ARBA"/>
</dbReference>
<dbReference type="InterPro" id="IPR029065">
    <property type="entry name" value="Enolase_C-like"/>
</dbReference>
<comment type="caution">
    <text evidence="9">The sequence shown here is derived from an EMBL/GenBank/DDBJ whole genome shotgun (WGS) entry which is preliminary data.</text>
</comment>
<dbReference type="AlphaFoldDB" id="A0A8J8FFI5"/>
<evidence type="ECO:0000256" key="7">
    <source>
        <dbReference type="RuleBase" id="RU366006"/>
    </source>
</evidence>
<feature type="binding site" evidence="6">
    <location>
        <position position="216"/>
    </location>
    <ligand>
        <name>Mg(2+)</name>
        <dbReference type="ChEBI" id="CHEBI:18420"/>
    </ligand>
</feature>